<dbReference type="KEGG" id="ffu:CLAFUR5_01052"/>
<evidence type="ECO:0000313" key="2">
    <source>
        <dbReference type="Proteomes" id="UP000756132"/>
    </source>
</evidence>
<name>A0A9Q8L807_PASFU</name>
<reference evidence="1" key="2">
    <citation type="journal article" date="2022" name="Microb. Genom.">
        <title>A chromosome-scale genome assembly of the tomato pathogen Cladosporium fulvum reveals a compartmentalized genome architecture and the presence of a dispensable chromosome.</title>
        <authorList>
            <person name="Zaccaron A.Z."/>
            <person name="Chen L.H."/>
            <person name="Samaras A."/>
            <person name="Stergiopoulos I."/>
        </authorList>
    </citation>
    <scope>NUCLEOTIDE SEQUENCE</scope>
    <source>
        <strain evidence="1">Race5_Kim</strain>
    </source>
</reference>
<dbReference type="RefSeq" id="XP_047756880.1">
    <property type="nucleotide sequence ID" value="XM_047900200.1"/>
</dbReference>
<dbReference type="AlphaFoldDB" id="A0A9Q8L807"/>
<accession>A0A9Q8L807</accession>
<keyword evidence="2" id="KW-1185">Reference proteome</keyword>
<dbReference type="EMBL" id="CP090163">
    <property type="protein sequence ID" value="UJO12514.1"/>
    <property type="molecule type" value="Genomic_DNA"/>
</dbReference>
<sequence>MIVANEHSRVDPVSTFGLDITECLAIVLHKTVGIDSIEAALEDFSLDRAFYLSEGYEGAQADKRWSAIMAALQSAVFQRDGHILLWGPEYNIRRAARRQASKARAVGDAERRDAQGG</sequence>
<gene>
    <name evidence="1" type="ORF">CLAFUR5_01052</name>
</gene>
<proteinExistence type="predicted"/>
<reference evidence="1" key="1">
    <citation type="submission" date="2021-12" db="EMBL/GenBank/DDBJ databases">
        <authorList>
            <person name="Zaccaron A."/>
            <person name="Stergiopoulos I."/>
        </authorList>
    </citation>
    <scope>NUCLEOTIDE SEQUENCE</scope>
    <source>
        <strain evidence="1">Race5_Kim</strain>
    </source>
</reference>
<dbReference type="GeneID" id="71980930"/>
<protein>
    <submittedName>
        <fullName evidence="1">Uncharacterized protein</fullName>
    </submittedName>
</protein>
<dbReference type="Proteomes" id="UP000756132">
    <property type="component" value="Chromosome 1"/>
</dbReference>
<evidence type="ECO:0000313" key="1">
    <source>
        <dbReference type="EMBL" id="UJO12514.1"/>
    </source>
</evidence>
<organism evidence="1 2">
    <name type="scientific">Passalora fulva</name>
    <name type="common">Tomato leaf mold</name>
    <name type="synonym">Cladosporium fulvum</name>
    <dbReference type="NCBI Taxonomy" id="5499"/>
    <lineage>
        <taxon>Eukaryota</taxon>
        <taxon>Fungi</taxon>
        <taxon>Dikarya</taxon>
        <taxon>Ascomycota</taxon>
        <taxon>Pezizomycotina</taxon>
        <taxon>Dothideomycetes</taxon>
        <taxon>Dothideomycetidae</taxon>
        <taxon>Mycosphaerellales</taxon>
        <taxon>Mycosphaerellaceae</taxon>
        <taxon>Fulvia</taxon>
    </lineage>
</organism>